<organism evidence="1">
    <name type="scientific">Anguilla anguilla</name>
    <name type="common">European freshwater eel</name>
    <name type="synonym">Muraena anguilla</name>
    <dbReference type="NCBI Taxonomy" id="7936"/>
    <lineage>
        <taxon>Eukaryota</taxon>
        <taxon>Metazoa</taxon>
        <taxon>Chordata</taxon>
        <taxon>Craniata</taxon>
        <taxon>Vertebrata</taxon>
        <taxon>Euteleostomi</taxon>
        <taxon>Actinopterygii</taxon>
        <taxon>Neopterygii</taxon>
        <taxon>Teleostei</taxon>
        <taxon>Anguilliformes</taxon>
        <taxon>Anguillidae</taxon>
        <taxon>Anguilla</taxon>
    </lineage>
</organism>
<protein>
    <submittedName>
        <fullName evidence="1">Uncharacterized protein</fullName>
    </submittedName>
</protein>
<sequence length="27" mass="3344">MHSLRPVNHVLILIQIFKTFYKNNFRN</sequence>
<reference evidence="1" key="1">
    <citation type="submission" date="2014-11" db="EMBL/GenBank/DDBJ databases">
        <authorList>
            <person name="Amaro Gonzalez C."/>
        </authorList>
    </citation>
    <scope>NUCLEOTIDE SEQUENCE</scope>
</reference>
<proteinExistence type="predicted"/>
<evidence type="ECO:0000313" key="1">
    <source>
        <dbReference type="EMBL" id="JAH20031.1"/>
    </source>
</evidence>
<accession>A0A0E9QSU1</accession>
<reference evidence="1" key="2">
    <citation type="journal article" date="2015" name="Fish Shellfish Immunol.">
        <title>Early steps in the European eel (Anguilla anguilla)-Vibrio vulnificus interaction in the gills: Role of the RtxA13 toxin.</title>
        <authorList>
            <person name="Callol A."/>
            <person name="Pajuelo D."/>
            <person name="Ebbesson L."/>
            <person name="Teles M."/>
            <person name="MacKenzie S."/>
            <person name="Amaro C."/>
        </authorList>
    </citation>
    <scope>NUCLEOTIDE SEQUENCE</scope>
</reference>
<name>A0A0E9QSU1_ANGAN</name>
<dbReference type="AlphaFoldDB" id="A0A0E9QSU1"/>
<dbReference type="EMBL" id="GBXM01088546">
    <property type="protein sequence ID" value="JAH20031.1"/>
    <property type="molecule type" value="Transcribed_RNA"/>
</dbReference>